<comment type="subcellular location">
    <subcellularLocation>
        <location evidence="1">Endosome</location>
    </subcellularLocation>
</comment>
<keyword evidence="3 8" id="KW-0479">Metal-binding</keyword>
<dbReference type="SMART" id="SM00033">
    <property type="entry name" value="CH"/>
    <property type="match status" value="1"/>
</dbReference>
<dbReference type="SMART" id="SM01203">
    <property type="entry name" value="DUF3585"/>
    <property type="match status" value="1"/>
</dbReference>
<evidence type="ECO:0000313" key="15">
    <source>
        <dbReference type="Proteomes" id="UP001488805"/>
    </source>
</evidence>
<organism evidence="14 15">
    <name type="scientific">Zoarces viviparus</name>
    <name type="common">Viviparous eelpout</name>
    <name type="synonym">Blennius viviparus</name>
    <dbReference type="NCBI Taxonomy" id="48416"/>
    <lineage>
        <taxon>Eukaryota</taxon>
        <taxon>Metazoa</taxon>
        <taxon>Chordata</taxon>
        <taxon>Craniata</taxon>
        <taxon>Vertebrata</taxon>
        <taxon>Euteleostomi</taxon>
        <taxon>Actinopterygii</taxon>
        <taxon>Neopterygii</taxon>
        <taxon>Teleostei</taxon>
        <taxon>Neoteleostei</taxon>
        <taxon>Acanthomorphata</taxon>
        <taxon>Eupercaria</taxon>
        <taxon>Perciformes</taxon>
        <taxon>Cottioidei</taxon>
        <taxon>Zoarcales</taxon>
        <taxon>Zoarcidae</taxon>
        <taxon>Zoarcinae</taxon>
        <taxon>Zoarces</taxon>
    </lineage>
</organism>
<evidence type="ECO:0000259" key="13">
    <source>
        <dbReference type="PROSITE" id="PS51848"/>
    </source>
</evidence>
<protein>
    <recommendedName>
        <fullName evidence="16">MICAL-like protein 1</fullName>
    </recommendedName>
</protein>
<evidence type="ECO:0008006" key="16">
    <source>
        <dbReference type="Google" id="ProtNLM"/>
    </source>
</evidence>
<feature type="compositionally biased region" description="Pro residues" evidence="10">
    <location>
        <begin position="424"/>
        <end position="433"/>
    </location>
</feature>
<dbReference type="Pfam" id="PF00307">
    <property type="entry name" value="CH"/>
    <property type="match status" value="1"/>
</dbReference>
<dbReference type="SMART" id="SM00132">
    <property type="entry name" value="LIM"/>
    <property type="match status" value="1"/>
</dbReference>
<dbReference type="GO" id="GO:0005768">
    <property type="term" value="C:endosome"/>
    <property type="evidence" value="ECO:0007669"/>
    <property type="project" value="UniProtKB-SubCell"/>
</dbReference>
<dbReference type="PANTHER" id="PTHR23167">
    <property type="entry name" value="CALPONIN HOMOLOGY DOMAIN-CONTAINING PROTEIN DDB_G0272472-RELATED"/>
    <property type="match status" value="1"/>
</dbReference>
<keyword evidence="7 9" id="KW-0175">Coiled coil</keyword>
<feature type="compositionally biased region" description="Polar residues" evidence="10">
    <location>
        <begin position="614"/>
        <end position="624"/>
    </location>
</feature>
<dbReference type="FunFam" id="1.10.418.10:FF:000023">
    <property type="entry name" value="EH domain-binding protein 1 isoform X1"/>
    <property type="match status" value="1"/>
</dbReference>
<feature type="compositionally biased region" description="Polar residues" evidence="10">
    <location>
        <begin position="438"/>
        <end position="449"/>
    </location>
</feature>
<dbReference type="PROSITE" id="PS50021">
    <property type="entry name" value="CH"/>
    <property type="match status" value="1"/>
</dbReference>
<dbReference type="Gene3D" id="2.10.110.10">
    <property type="entry name" value="Cysteine Rich Protein"/>
    <property type="match status" value="1"/>
</dbReference>
<dbReference type="InterPro" id="IPR001715">
    <property type="entry name" value="CH_dom"/>
</dbReference>
<evidence type="ECO:0000256" key="1">
    <source>
        <dbReference type="ARBA" id="ARBA00004177"/>
    </source>
</evidence>
<comment type="caution">
    <text evidence="14">The sequence shown here is derived from an EMBL/GenBank/DDBJ whole genome shotgun (WGS) entry which is preliminary data.</text>
</comment>
<feature type="compositionally biased region" description="Low complexity" evidence="10">
    <location>
        <begin position="383"/>
        <end position="395"/>
    </location>
</feature>
<keyword evidence="15" id="KW-1185">Reference proteome</keyword>
<evidence type="ECO:0000259" key="11">
    <source>
        <dbReference type="PROSITE" id="PS50021"/>
    </source>
</evidence>
<evidence type="ECO:0000256" key="4">
    <source>
        <dbReference type="ARBA" id="ARBA00022753"/>
    </source>
</evidence>
<name>A0AAW1FL17_ZOAVI</name>
<dbReference type="SUPFAM" id="SSF57716">
    <property type="entry name" value="Glucocorticoid receptor-like (DNA-binding domain)"/>
    <property type="match status" value="1"/>
</dbReference>
<dbReference type="PROSITE" id="PS50023">
    <property type="entry name" value="LIM_DOMAIN_2"/>
    <property type="match status" value="1"/>
</dbReference>
<evidence type="ECO:0000256" key="9">
    <source>
        <dbReference type="SAM" id="Coils"/>
    </source>
</evidence>
<keyword evidence="5 8" id="KW-0862">Zinc</keyword>
<dbReference type="InterPro" id="IPR036872">
    <property type="entry name" value="CH_dom_sf"/>
</dbReference>
<dbReference type="AlphaFoldDB" id="A0AAW1FL17"/>
<evidence type="ECO:0000256" key="6">
    <source>
        <dbReference type="ARBA" id="ARBA00023038"/>
    </source>
</evidence>
<dbReference type="PROSITE" id="PS00478">
    <property type="entry name" value="LIM_DOMAIN_1"/>
    <property type="match status" value="1"/>
</dbReference>
<keyword evidence="2" id="KW-0597">Phosphoprotein</keyword>
<dbReference type="Gene3D" id="1.10.418.10">
    <property type="entry name" value="Calponin-like domain"/>
    <property type="match status" value="1"/>
</dbReference>
<proteinExistence type="predicted"/>
<feature type="coiled-coil region" evidence="9">
    <location>
        <begin position="646"/>
        <end position="680"/>
    </location>
</feature>
<feature type="domain" description="BMERB" evidence="13">
    <location>
        <begin position="635"/>
        <end position="783"/>
    </location>
</feature>
<accession>A0AAW1FL17</accession>
<dbReference type="Pfam" id="PF00412">
    <property type="entry name" value="LIM"/>
    <property type="match status" value="1"/>
</dbReference>
<evidence type="ECO:0000256" key="8">
    <source>
        <dbReference type="PROSITE-ProRule" id="PRU00125"/>
    </source>
</evidence>
<dbReference type="InterPro" id="IPR050540">
    <property type="entry name" value="F-actin_Monoox_Mical"/>
</dbReference>
<dbReference type="EMBL" id="JBCEZU010000056">
    <property type="protein sequence ID" value="KAK9535499.1"/>
    <property type="molecule type" value="Genomic_DNA"/>
</dbReference>
<dbReference type="Proteomes" id="UP001488805">
    <property type="component" value="Unassembled WGS sequence"/>
</dbReference>
<dbReference type="GO" id="GO:0046872">
    <property type="term" value="F:metal ion binding"/>
    <property type="evidence" value="ECO:0007669"/>
    <property type="project" value="UniProtKB-KW"/>
</dbReference>
<feature type="compositionally biased region" description="Polar residues" evidence="10">
    <location>
        <begin position="490"/>
        <end position="500"/>
    </location>
</feature>
<evidence type="ECO:0000256" key="2">
    <source>
        <dbReference type="ARBA" id="ARBA00022553"/>
    </source>
</evidence>
<sequence>MSHLTQEMASPRAVREWCRVTCASYPNVEIKNMSTSFRDGLAFCAIIHNHRPDLIDFSSLCKDDVYQNNKMAFEIAERKLGIPALLDPKDMVSTKVPDRLGVITYLYQYYYFFNRKSYAGLASSRSSHATLLNNLAKSKTPDGLKRLKSQSDLETGREDCLSNTRPRTVCSVCFKPVHLIQRHLTDGKVYHRSCFRCKVCRRTLLPESYTQGRDGGSLICTHHITDGRSTSVDLAQQIGSTDDRTKCKFQAGYFSLGGSAISSVPHYTETTESQDRLVCKTPETSRELKDRDSSAGLKCTAKKQAPPRLPPPCVDDRTVTGAVKAGLKAEGPSELSSPCARVTEGSSRPVPAPRRMLDPSAVPVPAPRTKAAQPVNSSPAAGNSSMNQKCSSNSSHITSPTTANPKVQTNHPWMTIIHPGPWTQLPPAPPVLPAPRSKSVSNPRRSWNSPRVPPPNPFGEEVDEDSQTGGTQPEPADQTEPSAAAIRSESGGNRINTSGDTDAVVCSSDAEDSAAKSTPDGVGASREPAGETSQLLSDLDGTGNTKDDSAEEAQRHILPRSLSVPAITSARSQSPLLHFDLTEANESDQVVSSQRKLACRENPFDRKPGMPKSKTFQAPPSTRTPAPGHGFPLIKRKVQTDQDVSTEDLQVEMRELAKHLEALEQRGVKLEENLRHCKNDGEEEQMLTVWFSLIHERHVLMSRDTELVHLTKQQKLEERQADVEYELRCILNKPASDWSQEDRGREQQLMDELVAIIDRRNQIVSSLDQDRQREREEDMLLEAMMKNKEIQKEGLKELKKSKGKFKPTKLFKLLNHKAESSKDSMDKKS</sequence>
<evidence type="ECO:0000256" key="5">
    <source>
        <dbReference type="ARBA" id="ARBA00022833"/>
    </source>
</evidence>
<reference evidence="14 15" key="1">
    <citation type="journal article" date="2024" name="Genome Biol. Evol.">
        <title>Chromosome-level genome assembly of the viviparous eelpout Zoarces viviparus.</title>
        <authorList>
            <person name="Fuhrmann N."/>
            <person name="Brasseur M.V."/>
            <person name="Bakowski C.E."/>
            <person name="Podsiadlowski L."/>
            <person name="Prost S."/>
            <person name="Krehenwinkel H."/>
            <person name="Mayer C."/>
        </authorList>
    </citation>
    <scope>NUCLEOTIDE SEQUENCE [LARGE SCALE GENOMIC DNA]</scope>
    <source>
        <strain evidence="14">NO-MEL_2022_Ind0_liver</strain>
    </source>
</reference>
<gene>
    <name evidence="14" type="ORF">VZT92_007875</name>
</gene>
<keyword evidence="6 8" id="KW-0440">LIM domain</keyword>
<dbReference type="PROSITE" id="PS51848">
    <property type="entry name" value="BMERB"/>
    <property type="match status" value="1"/>
</dbReference>
<evidence type="ECO:0000313" key="14">
    <source>
        <dbReference type="EMBL" id="KAK9535499.1"/>
    </source>
</evidence>
<dbReference type="PANTHER" id="PTHR23167:SF89">
    <property type="entry name" value="MICAL-LIKE PROTEIN 1"/>
    <property type="match status" value="1"/>
</dbReference>
<dbReference type="InterPro" id="IPR001781">
    <property type="entry name" value="Znf_LIM"/>
</dbReference>
<dbReference type="InterPro" id="IPR022735">
    <property type="entry name" value="bMERB_dom"/>
</dbReference>
<feature type="region of interest" description="Disordered" evidence="10">
    <location>
        <begin position="282"/>
        <end position="557"/>
    </location>
</feature>
<feature type="region of interest" description="Disordered" evidence="10">
    <location>
        <begin position="601"/>
        <end position="631"/>
    </location>
</feature>
<feature type="domain" description="LIM zinc-binding" evidence="12">
    <location>
        <begin position="168"/>
        <end position="230"/>
    </location>
</feature>
<evidence type="ECO:0000256" key="10">
    <source>
        <dbReference type="SAM" id="MobiDB-lite"/>
    </source>
</evidence>
<evidence type="ECO:0000256" key="3">
    <source>
        <dbReference type="ARBA" id="ARBA00022723"/>
    </source>
</evidence>
<feature type="compositionally biased region" description="Basic and acidic residues" evidence="10">
    <location>
        <begin position="282"/>
        <end position="293"/>
    </location>
</feature>
<feature type="coiled-coil region" evidence="9">
    <location>
        <begin position="773"/>
        <end position="801"/>
    </location>
</feature>
<keyword evidence="4" id="KW-0967">Endosome</keyword>
<dbReference type="Pfam" id="PF12130">
    <property type="entry name" value="bMERB_dom"/>
    <property type="match status" value="1"/>
</dbReference>
<feature type="compositionally biased region" description="Basic and acidic residues" evidence="10">
    <location>
        <begin position="545"/>
        <end position="555"/>
    </location>
</feature>
<evidence type="ECO:0000256" key="7">
    <source>
        <dbReference type="ARBA" id="ARBA00023054"/>
    </source>
</evidence>
<dbReference type="SUPFAM" id="SSF47576">
    <property type="entry name" value="Calponin-homology domain, CH-domain"/>
    <property type="match status" value="1"/>
</dbReference>
<feature type="domain" description="Calponin-homology (CH)" evidence="11">
    <location>
        <begin position="8"/>
        <end position="111"/>
    </location>
</feature>
<evidence type="ECO:0000259" key="12">
    <source>
        <dbReference type="PROSITE" id="PS50023"/>
    </source>
</evidence>
<feature type="compositionally biased region" description="Polar residues" evidence="10">
    <location>
        <begin position="396"/>
        <end position="412"/>
    </location>
</feature>